<proteinExistence type="predicted"/>
<evidence type="ECO:0000256" key="1">
    <source>
        <dbReference type="SAM" id="Phobius"/>
    </source>
</evidence>
<dbReference type="Proteomes" id="UP000004995">
    <property type="component" value="Unassembled WGS sequence"/>
</dbReference>
<name>K3Y4J5_SETIT</name>
<organism evidence="2 3">
    <name type="scientific">Setaria italica</name>
    <name type="common">Foxtail millet</name>
    <name type="synonym">Panicum italicum</name>
    <dbReference type="NCBI Taxonomy" id="4555"/>
    <lineage>
        <taxon>Eukaryota</taxon>
        <taxon>Viridiplantae</taxon>
        <taxon>Streptophyta</taxon>
        <taxon>Embryophyta</taxon>
        <taxon>Tracheophyta</taxon>
        <taxon>Spermatophyta</taxon>
        <taxon>Magnoliopsida</taxon>
        <taxon>Liliopsida</taxon>
        <taxon>Poales</taxon>
        <taxon>Poaceae</taxon>
        <taxon>PACMAD clade</taxon>
        <taxon>Panicoideae</taxon>
        <taxon>Panicodae</taxon>
        <taxon>Paniceae</taxon>
        <taxon>Cenchrinae</taxon>
        <taxon>Setaria</taxon>
    </lineage>
</organism>
<keyword evidence="3" id="KW-1185">Reference proteome</keyword>
<keyword evidence="1" id="KW-0812">Transmembrane</keyword>
<keyword evidence="1" id="KW-1133">Transmembrane helix</keyword>
<feature type="transmembrane region" description="Helical" evidence="1">
    <location>
        <begin position="20"/>
        <end position="52"/>
    </location>
</feature>
<dbReference type="EnsemblPlants" id="KQL11718">
    <property type="protein sequence ID" value="KQL11718"/>
    <property type="gene ID" value="SETIT_009133mg"/>
</dbReference>
<dbReference type="EMBL" id="AGNK02002646">
    <property type="status" value="NOT_ANNOTATED_CDS"/>
    <property type="molecule type" value="Genomic_DNA"/>
</dbReference>
<evidence type="ECO:0000313" key="3">
    <source>
        <dbReference type="Proteomes" id="UP000004995"/>
    </source>
</evidence>
<evidence type="ECO:0000313" key="2">
    <source>
        <dbReference type="EnsemblPlants" id="KQL11718"/>
    </source>
</evidence>
<keyword evidence="1" id="KW-0472">Membrane</keyword>
<dbReference type="AlphaFoldDB" id="K3Y4J5"/>
<accession>K3Y4J5</accession>
<sequence>MFKFLLPTSFFDWEVESVYMLVLAYYVLFYTCLYAGSSIICYQVLLLLSLLFEMLCLITS</sequence>
<reference evidence="3" key="1">
    <citation type="journal article" date="2012" name="Nat. Biotechnol.">
        <title>Reference genome sequence of the model plant Setaria.</title>
        <authorList>
            <person name="Bennetzen J.L."/>
            <person name="Schmutz J."/>
            <person name="Wang H."/>
            <person name="Percifield R."/>
            <person name="Hawkins J."/>
            <person name="Pontaroli A.C."/>
            <person name="Estep M."/>
            <person name="Feng L."/>
            <person name="Vaughn J.N."/>
            <person name="Grimwood J."/>
            <person name="Jenkins J."/>
            <person name="Barry K."/>
            <person name="Lindquist E."/>
            <person name="Hellsten U."/>
            <person name="Deshpande S."/>
            <person name="Wang X."/>
            <person name="Wu X."/>
            <person name="Mitros T."/>
            <person name="Triplett J."/>
            <person name="Yang X."/>
            <person name="Ye C.Y."/>
            <person name="Mauro-Herrera M."/>
            <person name="Wang L."/>
            <person name="Li P."/>
            <person name="Sharma M."/>
            <person name="Sharma R."/>
            <person name="Ronald P.C."/>
            <person name="Panaud O."/>
            <person name="Kellogg E.A."/>
            <person name="Brutnell T.P."/>
            <person name="Doust A.N."/>
            <person name="Tuskan G.A."/>
            <person name="Rokhsar D."/>
            <person name="Devos K.M."/>
        </authorList>
    </citation>
    <scope>NUCLEOTIDE SEQUENCE [LARGE SCALE GENOMIC DNA]</scope>
    <source>
        <strain evidence="3">cv. Yugu1</strain>
    </source>
</reference>
<protein>
    <submittedName>
        <fullName evidence="2">Uncharacterized protein</fullName>
    </submittedName>
</protein>
<dbReference type="Gramene" id="KQL11718">
    <property type="protein sequence ID" value="KQL11718"/>
    <property type="gene ID" value="SETIT_009133mg"/>
</dbReference>
<dbReference type="HOGENOM" id="CLU_2946061_0_0_1"/>
<dbReference type="InParanoid" id="K3Y4J5"/>
<reference evidence="2" key="2">
    <citation type="submission" date="2018-08" db="UniProtKB">
        <authorList>
            <consortium name="EnsemblPlants"/>
        </authorList>
    </citation>
    <scope>IDENTIFICATION</scope>
    <source>
        <strain evidence="2">Yugu1</strain>
    </source>
</reference>